<organism evidence="2 3">
    <name type="scientific">Alkalibacillus filiformis</name>
    <dbReference type="NCBI Taxonomy" id="200990"/>
    <lineage>
        <taxon>Bacteria</taxon>
        <taxon>Bacillati</taxon>
        <taxon>Bacillota</taxon>
        <taxon>Bacilli</taxon>
        <taxon>Bacillales</taxon>
        <taxon>Bacillaceae</taxon>
        <taxon>Alkalibacillus</taxon>
    </lineage>
</organism>
<accession>A0ABU0DU93</accession>
<feature type="domain" description="Endospore appendages core" evidence="1">
    <location>
        <begin position="12"/>
        <end position="127"/>
    </location>
</feature>
<evidence type="ECO:0000313" key="2">
    <source>
        <dbReference type="EMBL" id="MDQ0351909.1"/>
    </source>
</evidence>
<dbReference type="Proteomes" id="UP001236723">
    <property type="component" value="Unassembled WGS sequence"/>
</dbReference>
<dbReference type="EMBL" id="JAUSUP010000004">
    <property type="protein sequence ID" value="MDQ0351909.1"/>
    <property type="molecule type" value="Genomic_DNA"/>
</dbReference>
<name>A0ABU0DU93_9BACI</name>
<comment type="caution">
    <text evidence="2">The sequence shown here is derived from an EMBL/GenBank/DDBJ whole genome shotgun (WGS) entry which is preliminary data.</text>
</comment>
<sequence length="130" mass="13935">MISCKKDHGKPCCEKKHKTECVTCEWEIVGGQSISSQTIYTTSGICPIVSGKIKYCHASNPGGSSADTVPNRIRVEFLRGGTVVQSQNVFLGSCLAFTLGGFDKIRVDRGGFDGTTITGELCINTSFAIH</sequence>
<dbReference type="Pfam" id="PF13157">
    <property type="entry name" value="Enas"/>
    <property type="match status" value="1"/>
</dbReference>
<evidence type="ECO:0000313" key="3">
    <source>
        <dbReference type="Proteomes" id="UP001236723"/>
    </source>
</evidence>
<evidence type="ECO:0000259" key="1">
    <source>
        <dbReference type="Pfam" id="PF13157"/>
    </source>
</evidence>
<gene>
    <name evidence="2" type="ORF">J2R98_001741</name>
</gene>
<keyword evidence="3" id="KW-1185">Reference proteome</keyword>
<reference evidence="2 3" key="1">
    <citation type="submission" date="2023-07" db="EMBL/GenBank/DDBJ databases">
        <title>Genomic Encyclopedia of Type Strains, Phase IV (KMG-IV): sequencing the most valuable type-strain genomes for metagenomic binning, comparative biology and taxonomic classification.</title>
        <authorList>
            <person name="Goeker M."/>
        </authorList>
    </citation>
    <scope>NUCLEOTIDE SEQUENCE [LARGE SCALE GENOMIC DNA]</scope>
    <source>
        <strain evidence="2 3">DSM 15448</strain>
    </source>
</reference>
<proteinExistence type="predicted"/>
<protein>
    <recommendedName>
        <fullName evidence="1">Endospore appendages core domain-containing protein</fullName>
    </recommendedName>
</protein>
<dbReference type="InterPro" id="IPR025055">
    <property type="entry name" value="Ena_core"/>
</dbReference>
<dbReference type="RefSeq" id="WP_307068020.1">
    <property type="nucleotide sequence ID" value="NZ_JAUSUP010000004.1"/>
</dbReference>